<dbReference type="AlphaFoldDB" id="A0A1Q5URS3"/>
<sequence>MIQTPAPSASLTTEFDYVLRHHNSLAAPVVGLLDLYLCLWKCYVVDSALKIRLEEEQRHLQRSIEWLNAECDVLRQCCNDQALELFGRRQAVAALNDGIVEVLKASEKRAYRVIELK</sequence>
<gene>
    <name evidence="1" type="ORF">PENSUB_1804</name>
</gene>
<comment type="caution">
    <text evidence="1">The sequence shown here is derived from an EMBL/GenBank/DDBJ whole genome shotgun (WGS) entry which is preliminary data.</text>
</comment>
<reference evidence="1 2" key="1">
    <citation type="submission" date="2016-10" db="EMBL/GenBank/DDBJ databases">
        <title>Genome sequence of the ascomycete fungus Penicillium subrubescens.</title>
        <authorList>
            <person name="De Vries R.P."/>
            <person name="Peng M."/>
            <person name="Dilokpimol A."/>
            <person name="Hilden K."/>
            <person name="Makela M.R."/>
            <person name="Grigoriev I."/>
            <person name="Riley R."/>
            <person name="Granchi Z."/>
        </authorList>
    </citation>
    <scope>NUCLEOTIDE SEQUENCE [LARGE SCALE GENOMIC DNA]</scope>
    <source>
        <strain evidence="1 2">CBS 132785</strain>
    </source>
</reference>
<keyword evidence="2" id="KW-1185">Reference proteome</keyword>
<accession>A0A1Q5URS3</accession>
<evidence type="ECO:0000313" key="2">
    <source>
        <dbReference type="Proteomes" id="UP000186955"/>
    </source>
</evidence>
<protein>
    <submittedName>
        <fullName evidence="1">Uncharacterized protein</fullName>
    </submittedName>
</protein>
<name>A0A1Q5URS3_9EURO</name>
<dbReference type="Proteomes" id="UP000186955">
    <property type="component" value="Unassembled WGS sequence"/>
</dbReference>
<evidence type="ECO:0000313" key="1">
    <source>
        <dbReference type="EMBL" id="OKP15180.1"/>
    </source>
</evidence>
<dbReference type="EMBL" id="MNBE01000020">
    <property type="protein sequence ID" value="OKP15180.1"/>
    <property type="molecule type" value="Genomic_DNA"/>
</dbReference>
<organism evidence="1 2">
    <name type="scientific">Penicillium subrubescens</name>
    <dbReference type="NCBI Taxonomy" id="1316194"/>
    <lineage>
        <taxon>Eukaryota</taxon>
        <taxon>Fungi</taxon>
        <taxon>Dikarya</taxon>
        <taxon>Ascomycota</taxon>
        <taxon>Pezizomycotina</taxon>
        <taxon>Eurotiomycetes</taxon>
        <taxon>Eurotiomycetidae</taxon>
        <taxon>Eurotiales</taxon>
        <taxon>Aspergillaceae</taxon>
        <taxon>Penicillium</taxon>
    </lineage>
</organism>
<proteinExistence type="predicted"/>